<evidence type="ECO:0000256" key="1">
    <source>
        <dbReference type="SAM" id="MobiDB-lite"/>
    </source>
</evidence>
<dbReference type="Proteomes" id="UP001596305">
    <property type="component" value="Unassembled WGS sequence"/>
</dbReference>
<organism evidence="3 4">
    <name type="scientific">Oerskovia paurometabola</name>
    <dbReference type="NCBI Taxonomy" id="162170"/>
    <lineage>
        <taxon>Bacteria</taxon>
        <taxon>Bacillati</taxon>
        <taxon>Actinomycetota</taxon>
        <taxon>Actinomycetes</taxon>
        <taxon>Micrococcales</taxon>
        <taxon>Cellulomonadaceae</taxon>
        <taxon>Oerskovia</taxon>
    </lineage>
</organism>
<evidence type="ECO:0000259" key="2">
    <source>
        <dbReference type="Pfam" id="PF01636"/>
    </source>
</evidence>
<feature type="region of interest" description="Disordered" evidence="1">
    <location>
        <begin position="1"/>
        <end position="40"/>
    </location>
</feature>
<gene>
    <name evidence="3" type="ORF">ACFP71_02875</name>
</gene>
<feature type="domain" description="Aminoglycoside phosphotransferase" evidence="2">
    <location>
        <begin position="131"/>
        <end position="182"/>
    </location>
</feature>
<evidence type="ECO:0000313" key="3">
    <source>
        <dbReference type="EMBL" id="MFC6423754.1"/>
    </source>
</evidence>
<dbReference type="RefSeq" id="WP_204807278.1">
    <property type="nucleotide sequence ID" value="NZ_BAAAIY010000005.1"/>
</dbReference>
<accession>A0ABW1X558</accession>
<proteinExistence type="predicted"/>
<protein>
    <submittedName>
        <fullName evidence="3">Phosphotransferase enzyme family protein</fullName>
    </submittedName>
</protein>
<dbReference type="SUPFAM" id="SSF56112">
    <property type="entry name" value="Protein kinase-like (PK-like)"/>
    <property type="match status" value="1"/>
</dbReference>
<dbReference type="InterPro" id="IPR011009">
    <property type="entry name" value="Kinase-like_dom_sf"/>
</dbReference>
<comment type="caution">
    <text evidence="3">The sequence shown here is derived from an EMBL/GenBank/DDBJ whole genome shotgun (WGS) entry which is preliminary data.</text>
</comment>
<dbReference type="Gene3D" id="3.90.1200.10">
    <property type="match status" value="1"/>
</dbReference>
<feature type="compositionally biased region" description="Basic and acidic residues" evidence="1">
    <location>
        <begin position="1"/>
        <end position="12"/>
    </location>
</feature>
<dbReference type="InterPro" id="IPR002575">
    <property type="entry name" value="Aminoglycoside_PTrfase"/>
</dbReference>
<evidence type="ECO:0000313" key="4">
    <source>
        <dbReference type="Proteomes" id="UP001596305"/>
    </source>
</evidence>
<reference evidence="4" key="1">
    <citation type="journal article" date="2019" name="Int. J. Syst. Evol. Microbiol.">
        <title>The Global Catalogue of Microorganisms (GCM) 10K type strain sequencing project: providing services to taxonomists for standard genome sequencing and annotation.</title>
        <authorList>
            <consortium name="The Broad Institute Genomics Platform"/>
            <consortium name="The Broad Institute Genome Sequencing Center for Infectious Disease"/>
            <person name="Wu L."/>
            <person name="Ma J."/>
        </authorList>
    </citation>
    <scope>NUCLEOTIDE SEQUENCE [LARGE SCALE GENOMIC DNA]</scope>
    <source>
        <strain evidence="4">CCUG 47105</strain>
    </source>
</reference>
<dbReference type="EMBL" id="JBHSTM010000002">
    <property type="protein sequence ID" value="MFC6423754.1"/>
    <property type="molecule type" value="Genomic_DNA"/>
</dbReference>
<keyword evidence="4" id="KW-1185">Reference proteome</keyword>
<sequence length="280" mass="30156">MSHLPEPDRAPDQAEEPLAGGNSTTVVRRGDTVRRTAGPWTPTVQALLRHLRAQGVAEVPEPLGTDEQGREVLSFLPGDVGNYPLPPWVWDESVLRDAGALLRRVHDASVGFLDTGAAALVPDALPAAPTWQTAPHEPAEVVCHNDVAPYNLVFRDGAVVGLIDFDTASPGPRIWDLAYLGYRLAPLVADAGESEGSDVVGRLDPLARLDALVRAYGMPYSRREVLTVVVARLDELAAFTDERAAATGRDDFREHAAMYRSDAQRVESLATASDSPDLPT</sequence>
<name>A0ABW1X558_9CELL</name>
<dbReference type="Pfam" id="PF01636">
    <property type="entry name" value="APH"/>
    <property type="match status" value="1"/>
</dbReference>